<keyword evidence="2" id="KW-0150">Chloroplast</keyword>
<keyword evidence="1" id="KW-0812">Transmembrane</keyword>
<geneLocation type="chloroplast" evidence="2"/>
<protein>
    <submittedName>
        <fullName evidence="2">Cytochrome b6/f complex subunit VI</fullName>
    </submittedName>
</protein>
<reference evidence="2" key="2">
    <citation type="submission" date="2019-01" db="EMBL/GenBank/DDBJ databases">
        <authorList>
            <person name="Zhu Z."/>
        </authorList>
    </citation>
    <scope>NUCLEOTIDE SEQUENCE</scope>
</reference>
<name>A0A6H0EYX1_9POAL</name>
<feature type="transmembrane region" description="Helical" evidence="1">
    <location>
        <begin position="6"/>
        <end position="25"/>
    </location>
</feature>
<dbReference type="AlphaFoldDB" id="A0A6H0EYX1"/>
<reference evidence="2" key="1">
    <citation type="journal article" date="2019" name="Mitochondrial DNA Part B Resour">
        <title>The complete chloroplast genome of brown flatsedge, Cyperus fuscus (Cyperaceae).</title>
        <authorList>
            <person name="Ma L."/>
            <person name="Xu W."/>
            <person name="Ma L."/>
        </authorList>
    </citation>
    <scope>NUCLEOTIDE SEQUENCE</scope>
</reference>
<evidence type="ECO:0000313" key="2">
    <source>
        <dbReference type="EMBL" id="QIT06874.1"/>
    </source>
</evidence>
<accession>A0A6H0EYX1</accession>
<proteinExistence type="predicted"/>
<keyword evidence="1" id="KW-0472">Membrane</keyword>
<organism evidence="2">
    <name type="scientific">Cyperus fuscus</name>
    <dbReference type="NCBI Taxonomy" id="529431"/>
    <lineage>
        <taxon>Eukaryota</taxon>
        <taxon>Viridiplantae</taxon>
        <taxon>Streptophyta</taxon>
        <taxon>Embryophyta</taxon>
        <taxon>Tracheophyta</taxon>
        <taxon>Spermatophyta</taxon>
        <taxon>Magnoliopsida</taxon>
        <taxon>Liliopsida</taxon>
        <taxon>Poales</taxon>
        <taxon>Cyperaceae</taxon>
        <taxon>Cyperoideae</taxon>
        <taxon>Cypereae</taxon>
        <taxon>Cyperus</taxon>
        <taxon>C3 Cyperus</taxon>
        <taxon>Cyperus sect. Fusci</taxon>
    </lineage>
</organism>
<gene>
    <name evidence="2" type="primary">petL</name>
</gene>
<keyword evidence="2" id="KW-0934">Plastid</keyword>
<dbReference type="EMBL" id="MK431855">
    <property type="protein sequence ID" value="QIT06874.1"/>
    <property type="molecule type" value="Genomic_DNA"/>
</dbReference>
<sequence length="31" mass="3383">MLTITSDFSCVLAASTITLVLLIGVRMIRLM</sequence>
<keyword evidence="1" id="KW-1133">Transmembrane helix</keyword>
<evidence type="ECO:0000256" key="1">
    <source>
        <dbReference type="SAM" id="Phobius"/>
    </source>
</evidence>